<accession>A0A4Q2JVN8</accession>
<dbReference type="AlphaFoldDB" id="A0A4Q2JVN8"/>
<keyword evidence="1" id="KW-0808">Transferase</keyword>
<dbReference type="Pfam" id="PF12804">
    <property type="entry name" value="NTP_transf_3"/>
    <property type="match status" value="1"/>
</dbReference>
<dbReference type="PANTHER" id="PTHR19136:SF81">
    <property type="entry name" value="MOLYBDENUM COFACTOR GUANYLYLTRANSFERASE"/>
    <property type="match status" value="1"/>
</dbReference>
<sequence>MTAAAPAAAPTIAAYDAIVLAGGRASRFGGIDKTALTIDGTSLAARAVAAVGGARAIAYVSSAPAPRWVLAERRIRVAAEDPPWSGPVAAIAAGLEGLADRPQRFTVVLAGDLVGAAPAVAHLLGRAVHAIDGVVGVDPDGFSQPLLAVYRTAALRGAVAEVLAATRSASPAGGKGASMGAVLARMQLRGVALRSSWCADVDTPADAARHGVVLPMGEVRRVRVA</sequence>
<dbReference type="RefSeq" id="WP_129230538.1">
    <property type="nucleotide sequence ID" value="NZ_SDPO01000001.1"/>
</dbReference>
<comment type="caution">
    <text evidence="3">The sequence shown here is derived from an EMBL/GenBank/DDBJ whole genome shotgun (WGS) entry which is preliminary data.</text>
</comment>
<reference evidence="3 4" key="1">
    <citation type="submission" date="2019-01" db="EMBL/GenBank/DDBJ databases">
        <authorList>
            <person name="Li J."/>
        </authorList>
    </citation>
    <scope>NUCLEOTIDE SEQUENCE [LARGE SCALE GENOMIC DNA]</scope>
    <source>
        <strain evidence="3 4">CCUG 35506</strain>
    </source>
</reference>
<dbReference type="InterPro" id="IPR029044">
    <property type="entry name" value="Nucleotide-diphossugar_trans"/>
</dbReference>
<gene>
    <name evidence="3" type="ORF">ESP57_03385</name>
</gene>
<evidence type="ECO:0000256" key="1">
    <source>
        <dbReference type="ARBA" id="ARBA00022679"/>
    </source>
</evidence>
<protein>
    <submittedName>
        <fullName evidence="3">Molybdopterin-guanine dinucleotide biosynthesis protein</fullName>
    </submittedName>
</protein>
<dbReference type="SUPFAM" id="SSF53448">
    <property type="entry name" value="Nucleotide-diphospho-sugar transferases"/>
    <property type="match status" value="1"/>
</dbReference>
<dbReference type="GO" id="GO:0016779">
    <property type="term" value="F:nucleotidyltransferase activity"/>
    <property type="evidence" value="ECO:0007669"/>
    <property type="project" value="TreeGrafter"/>
</dbReference>
<evidence type="ECO:0000313" key="3">
    <source>
        <dbReference type="EMBL" id="RXZ50849.1"/>
    </source>
</evidence>
<dbReference type="InterPro" id="IPR025877">
    <property type="entry name" value="MobA-like_NTP_Trfase"/>
</dbReference>
<organism evidence="3 4">
    <name type="scientific">Agromyces fucosus</name>
    <dbReference type="NCBI Taxonomy" id="41985"/>
    <lineage>
        <taxon>Bacteria</taxon>
        <taxon>Bacillati</taxon>
        <taxon>Actinomycetota</taxon>
        <taxon>Actinomycetes</taxon>
        <taxon>Micrococcales</taxon>
        <taxon>Microbacteriaceae</taxon>
        <taxon>Agromyces</taxon>
    </lineage>
</organism>
<dbReference type="PANTHER" id="PTHR19136">
    <property type="entry name" value="MOLYBDENUM COFACTOR GUANYLYLTRANSFERASE"/>
    <property type="match status" value="1"/>
</dbReference>
<dbReference type="Proteomes" id="UP000292935">
    <property type="component" value="Unassembled WGS sequence"/>
</dbReference>
<dbReference type="OrthoDB" id="4408226at2"/>
<proteinExistence type="predicted"/>
<dbReference type="EMBL" id="SDPO01000001">
    <property type="protein sequence ID" value="RXZ50849.1"/>
    <property type="molecule type" value="Genomic_DNA"/>
</dbReference>
<dbReference type="Gene3D" id="3.90.550.10">
    <property type="entry name" value="Spore Coat Polysaccharide Biosynthesis Protein SpsA, Chain A"/>
    <property type="match status" value="1"/>
</dbReference>
<evidence type="ECO:0000259" key="2">
    <source>
        <dbReference type="Pfam" id="PF12804"/>
    </source>
</evidence>
<evidence type="ECO:0000313" key="4">
    <source>
        <dbReference type="Proteomes" id="UP000292935"/>
    </source>
</evidence>
<keyword evidence="4" id="KW-1185">Reference proteome</keyword>
<feature type="domain" description="MobA-like NTP transferase" evidence="2">
    <location>
        <begin position="17"/>
        <end position="162"/>
    </location>
</feature>
<name>A0A4Q2JVN8_9MICO</name>